<dbReference type="EMBL" id="JAUSVS010000001">
    <property type="protein sequence ID" value="MDQ0462361.1"/>
    <property type="molecule type" value="Genomic_DNA"/>
</dbReference>
<gene>
    <name evidence="2" type="ORF">QO010_000109</name>
</gene>
<sequence>MNRPRLWTVDNVAPLMTIGVVLALDVFVVARTGLARWLNLPLDPNLLIGVAAFSVAVLLPNWVVVEMNMLEARVAKRARAVEDFRGLP</sequence>
<name>A0ABU0ILV8_9CAUL</name>
<keyword evidence="1" id="KW-1133">Transmembrane helix</keyword>
<reference evidence="2 3" key="1">
    <citation type="submission" date="2023-07" db="EMBL/GenBank/DDBJ databases">
        <title>Genomic Encyclopedia of Type Strains, Phase IV (KMG-IV): sequencing the most valuable type-strain genomes for metagenomic binning, comparative biology and taxonomic classification.</title>
        <authorList>
            <person name="Goeker M."/>
        </authorList>
    </citation>
    <scope>NUCLEOTIDE SEQUENCE [LARGE SCALE GENOMIC DNA]</scope>
    <source>
        <strain evidence="2 3">DSM 18695</strain>
    </source>
</reference>
<keyword evidence="1" id="KW-0472">Membrane</keyword>
<accession>A0ABU0ILV8</accession>
<feature type="transmembrane region" description="Helical" evidence="1">
    <location>
        <begin position="46"/>
        <end position="65"/>
    </location>
</feature>
<organism evidence="2 3">
    <name type="scientific">Caulobacter ginsengisoli</name>
    <dbReference type="NCBI Taxonomy" id="400775"/>
    <lineage>
        <taxon>Bacteria</taxon>
        <taxon>Pseudomonadati</taxon>
        <taxon>Pseudomonadota</taxon>
        <taxon>Alphaproteobacteria</taxon>
        <taxon>Caulobacterales</taxon>
        <taxon>Caulobacteraceae</taxon>
        <taxon>Caulobacter</taxon>
    </lineage>
</organism>
<dbReference type="Proteomes" id="UP001228905">
    <property type="component" value="Unassembled WGS sequence"/>
</dbReference>
<comment type="caution">
    <text evidence="2">The sequence shown here is derived from an EMBL/GenBank/DDBJ whole genome shotgun (WGS) entry which is preliminary data.</text>
</comment>
<feature type="transmembrane region" description="Helical" evidence="1">
    <location>
        <begin position="12"/>
        <end position="34"/>
    </location>
</feature>
<evidence type="ECO:0000313" key="2">
    <source>
        <dbReference type="EMBL" id="MDQ0462361.1"/>
    </source>
</evidence>
<keyword evidence="1" id="KW-0812">Transmembrane</keyword>
<evidence type="ECO:0000256" key="1">
    <source>
        <dbReference type="SAM" id="Phobius"/>
    </source>
</evidence>
<evidence type="ECO:0000313" key="3">
    <source>
        <dbReference type="Proteomes" id="UP001228905"/>
    </source>
</evidence>
<keyword evidence="3" id="KW-1185">Reference proteome</keyword>
<protein>
    <submittedName>
        <fullName evidence="2">Uncharacterized protein</fullName>
    </submittedName>
</protein>
<proteinExistence type="predicted"/>
<dbReference type="RefSeq" id="WP_307344609.1">
    <property type="nucleotide sequence ID" value="NZ_JAUSVS010000001.1"/>
</dbReference>